<evidence type="ECO:0008006" key="4">
    <source>
        <dbReference type="Google" id="ProtNLM"/>
    </source>
</evidence>
<accession>A0A2W5LYQ6</accession>
<dbReference type="Gene3D" id="2.120.10.30">
    <property type="entry name" value="TolB, C-terminal domain"/>
    <property type="match status" value="1"/>
</dbReference>
<dbReference type="InterPro" id="IPR011042">
    <property type="entry name" value="6-blade_b-propeller_TolB-like"/>
</dbReference>
<dbReference type="AlphaFoldDB" id="A0A2W5LYQ6"/>
<evidence type="ECO:0000313" key="3">
    <source>
        <dbReference type="Proteomes" id="UP000249046"/>
    </source>
</evidence>
<gene>
    <name evidence="2" type="ORF">DI564_12870</name>
</gene>
<feature type="region of interest" description="Disordered" evidence="1">
    <location>
        <begin position="1"/>
        <end position="86"/>
    </location>
</feature>
<feature type="compositionally biased region" description="Basic and acidic residues" evidence="1">
    <location>
        <begin position="25"/>
        <end position="43"/>
    </location>
</feature>
<dbReference type="InterPro" id="IPR011659">
    <property type="entry name" value="WD40"/>
</dbReference>
<dbReference type="EMBL" id="QFPO01000012">
    <property type="protein sequence ID" value="PZQ12527.1"/>
    <property type="molecule type" value="Genomic_DNA"/>
</dbReference>
<dbReference type="Pfam" id="PF07676">
    <property type="entry name" value="PD40"/>
    <property type="match status" value="1"/>
</dbReference>
<dbReference type="Proteomes" id="UP000249046">
    <property type="component" value="Unassembled WGS sequence"/>
</dbReference>
<protein>
    <recommendedName>
        <fullName evidence="4">Calcium-binding protein</fullName>
    </recommendedName>
</protein>
<organism evidence="2 3">
    <name type="scientific">Rhodanobacter denitrificans</name>
    <dbReference type="NCBI Taxonomy" id="666685"/>
    <lineage>
        <taxon>Bacteria</taxon>
        <taxon>Pseudomonadati</taxon>
        <taxon>Pseudomonadota</taxon>
        <taxon>Gammaproteobacteria</taxon>
        <taxon>Lysobacterales</taxon>
        <taxon>Rhodanobacteraceae</taxon>
        <taxon>Rhodanobacter</taxon>
    </lineage>
</organism>
<name>A0A2W5LYQ6_9GAMM</name>
<dbReference type="SUPFAM" id="SSF82171">
    <property type="entry name" value="DPP6 N-terminal domain-like"/>
    <property type="match status" value="1"/>
</dbReference>
<sequence>MRVSACASGSRWRPHRRRRTAGARPARDAAGRRPAPRPDRRQSTELSIREPPAARRRLRAPADPAPPGAEHRPGRRRDRADRGSGTLGIRPWNCVKGFRPLPPEPFMDLIALRRPLVSALVVSGLSLLSGAAHAGFLYGRITPAAGIEPNGESKNVSLSSNGRTVVFSSDASNWGGNPYNGNRAVAVDLMTGVIDIVSSMPDGTVFRGEAPAVSGDGRYVAFLTFGIANIGPSWQVARKDRLTGGLEAASTNAAGQPADGGTNDDTVSISADGRYIAVETAATNFGLPTGNGREIFVKDMVTGQIKLASAKADGSPSGGHCELRPHALSDDGRYIAMYCNTEMLPGAGTVQIYVRDLQTNTTELISRVGANGPGSTAFPNRYAISPSGRFVSFQAPGYGGLGYADGANINSNSGIYLRDRQTQTTIAIPRPPLVAASNYDSCNVSAISSIGSIIMACPLPNGAFSYSQVFLFVPGAGAPELISTGTGSAPGNQPSGYTMAVNGSGLSMVFESNATDIDPTDGNGKTDVFILAHHSVLIDEIFANGFE</sequence>
<feature type="compositionally biased region" description="Basic residues" evidence="1">
    <location>
        <begin position="12"/>
        <end position="21"/>
    </location>
</feature>
<evidence type="ECO:0000313" key="2">
    <source>
        <dbReference type="EMBL" id="PZQ12527.1"/>
    </source>
</evidence>
<proteinExistence type="predicted"/>
<evidence type="ECO:0000256" key="1">
    <source>
        <dbReference type="SAM" id="MobiDB-lite"/>
    </source>
</evidence>
<reference evidence="2 3" key="1">
    <citation type="submission" date="2017-08" db="EMBL/GenBank/DDBJ databases">
        <title>Infants hospitalized years apart are colonized by the same room-sourced microbial strains.</title>
        <authorList>
            <person name="Brooks B."/>
            <person name="Olm M.R."/>
            <person name="Firek B.A."/>
            <person name="Baker R."/>
            <person name="Thomas B.C."/>
            <person name="Morowitz M.J."/>
            <person name="Banfield J.F."/>
        </authorList>
    </citation>
    <scope>NUCLEOTIDE SEQUENCE [LARGE SCALE GENOMIC DNA]</scope>
    <source>
        <strain evidence="2">S2_005_003_R2_42</strain>
    </source>
</reference>
<comment type="caution">
    <text evidence="2">The sequence shown here is derived from an EMBL/GenBank/DDBJ whole genome shotgun (WGS) entry which is preliminary data.</text>
</comment>